<dbReference type="EMBL" id="LGIA01000180">
    <property type="protein sequence ID" value="KOH43719.1"/>
    <property type="molecule type" value="Genomic_DNA"/>
</dbReference>
<dbReference type="Pfam" id="PF09851">
    <property type="entry name" value="SHOCT"/>
    <property type="match status" value="1"/>
</dbReference>
<name>A0A0L8V5K8_9BACT</name>
<keyword evidence="1" id="KW-1133">Transmembrane helix</keyword>
<keyword evidence="4" id="KW-1185">Reference proteome</keyword>
<evidence type="ECO:0000313" key="4">
    <source>
        <dbReference type="Proteomes" id="UP000036958"/>
    </source>
</evidence>
<dbReference type="InterPro" id="IPR018649">
    <property type="entry name" value="SHOCT"/>
</dbReference>
<organism evidence="3 4">
    <name type="scientific">Sunxiuqinia dokdonensis</name>
    <dbReference type="NCBI Taxonomy" id="1409788"/>
    <lineage>
        <taxon>Bacteria</taxon>
        <taxon>Pseudomonadati</taxon>
        <taxon>Bacteroidota</taxon>
        <taxon>Bacteroidia</taxon>
        <taxon>Marinilabiliales</taxon>
        <taxon>Prolixibacteraceae</taxon>
        <taxon>Sunxiuqinia</taxon>
    </lineage>
</organism>
<dbReference type="Proteomes" id="UP000036958">
    <property type="component" value="Unassembled WGS sequence"/>
</dbReference>
<dbReference type="AlphaFoldDB" id="A0A0L8V5K8"/>
<evidence type="ECO:0000256" key="1">
    <source>
        <dbReference type="SAM" id="Phobius"/>
    </source>
</evidence>
<evidence type="ECO:0000259" key="2">
    <source>
        <dbReference type="Pfam" id="PF09851"/>
    </source>
</evidence>
<feature type="domain" description="SHOCT" evidence="2">
    <location>
        <begin position="47"/>
        <end position="72"/>
    </location>
</feature>
<gene>
    <name evidence="3" type="ORF">NC99_34880</name>
</gene>
<dbReference type="STRING" id="1409788.NC99_34880"/>
<keyword evidence="1" id="KW-0472">Membrane</keyword>
<accession>A0A0L8V5K8</accession>
<dbReference type="PATRIC" id="fig|1409788.3.peg.3574"/>
<evidence type="ECO:0000313" key="3">
    <source>
        <dbReference type="EMBL" id="KOH43719.1"/>
    </source>
</evidence>
<proteinExistence type="predicted"/>
<sequence>MNGFGGHGWGMGWWWIIGLIIIIVIVWMVVKGMNQSNSPGQRPGKSALDILKERYAKGEIDKQEFEERKKDL</sequence>
<comment type="caution">
    <text evidence="3">The sequence shown here is derived from an EMBL/GenBank/DDBJ whole genome shotgun (WGS) entry which is preliminary data.</text>
</comment>
<reference evidence="4" key="1">
    <citation type="submission" date="2015-07" db="EMBL/GenBank/DDBJ databases">
        <title>Genome sequencing of Sunxiuqinia dokdonensis strain SK.</title>
        <authorList>
            <person name="Ahn S."/>
            <person name="Kim B.-C."/>
        </authorList>
    </citation>
    <scope>NUCLEOTIDE SEQUENCE [LARGE SCALE GENOMIC DNA]</scope>
    <source>
        <strain evidence="4">SK</strain>
    </source>
</reference>
<protein>
    <submittedName>
        <fullName evidence="3">Electron transporter RnfE</fullName>
    </submittedName>
</protein>
<feature type="transmembrane region" description="Helical" evidence="1">
    <location>
        <begin position="12"/>
        <end position="30"/>
    </location>
</feature>
<keyword evidence="1" id="KW-0812">Transmembrane</keyword>